<dbReference type="Pfam" id="PF03619">
    <property type="entry name" value="Solute_trans_a"/>
    <property type="match status" value="1"/>
</dbReference>
<keyword evidence="3 5" id="KW-1133">Transmembrane helix</keyword>
<comment type="subcellular location">
    <subcellularLocation>
        <location evidence="1">Membrane</location>
        <topology evidence="1">Multi-pass membrane protein</topology>
    </subcellularLocation>
</comment>
<dbReference type="GO" id="GO:0016020">
    <property type="term" value="C:membrane"/>
    <property type="evidence" value="ECO:0007669"/>
    <property type="project" value="UniProtKB-SubCell"/>
</dbReference>
<evidence type="ECO:0000256" key="1">
    <source>
        <dbReference type="ARBA" id="ARBA00004141"/>
    </source>
</evidence>
<accession>A0A819QS36</accession>
<evidence type="ECO:0000313" key="7">
    <source>
        <dbReference type="EMBL" id="CAF4034003.1"/>
    </source>
</evidence>
<dbReference type="EMBL" id="CAJOBB010003319">
    <property type="protein sequence ID" value="CAF4034003.1"/>
    <property type="molecule type" value="Genomic_DNA"/>
</dbReference>
<organism evidence="7 8">
    <name type="scientific">Adineta steineri</name>
    <dbReference type="NCBI Taxonomy" id="433720"/>
    <lineage>
        <taxon>Eukaryota</taxon>
        <taxon>Metazoa</taxon>
        <taxon>Spiralia</taxon>
        <taxon>Gnathifera</taxon>
        <taxon>Rotifera</taxon>
        <taxon>Eurotatoria</taxon>
        <taxon>Bdelloidea</taxon>
        <taxon>Adinetida</taxon>
        <taxon>Adinetidae</taxon>
        <taxon>Adineta</taxon>
    </lineage>
</organism>
<dbReference type="AlphaFoldDB" id="A0A819QS36"/>
<dbReference type="Proteomes" id="UP000663868">
    <property type="component" value="Unassembled WGS sequence"/>
</dbReference>
<feature type="transmembrane region" description="Helical" evidence="5">
    <location>
        <begin position="43"/>
        <end position="63"/>
    </location>
</feature>
<feature type="transmembrane region" description="Helical" evidence="5">
    <location>
        <begin position="83"/>
        <end position="105"/>
    </location>
</feature>
<keyword evidence="2 5" id="KW-0812">Transmembrane</keyword>
<evidence type="ECO:0000256" key="2">
    <source>
        <dbReference type="ARBA" id="ARBA00022692"/>
    </source>
</evidence>
<dbReference type="EMBL" id="CAJNOE010002417">
    <property type="protein sequence ID" value="CAF1481687.1"/>
    <property type="molecule type" value="Genomic_DNA"/>
</dbReference>
<dbReference type="SMART" id="SM01417">
    <property type="entry name" value="Solute_trans_a"/>
    <property type="match status" value="1"/>
</dbReference>
<dbReference type="Proteomes" id="UP000663860">
    <property type="component" value="Unassembled WGS sequence"/>
</dbReference>
<evidence type="ECO:0000313" key="6">
    <source>
        <dbReference type="EMBL" id="CAF1481687.1"/>
    </source>
</evidence>
<sequence length="392" mass="45213">MMEQYARAAHIQTQYPHVDLPRNRSQQRNTCCQRLLSIIRNEVTWGIFVILCCAISLIIIWAVNSPVQWQIYKDPVHEQGLMAIIGGIFAIVASCMSLVQIIQHFAHKTHHPSQKRIMRIIGMVPIYAMTSWLSLLFFESAIYMEFVQSCYEAYVIYCFLLLLTKYLGGHRGVEEVFLIQERIKLPLPLCCVNVIPSNRWVWYFKIGLLQYSWITPICAGIAVVLNLAGVYGNGEWTFSRGYPYITIIINISQTLALYSLVAFYTNTKEELKPFKPLPKFIVIKLIVFFIFWQSVLMSGLAAIHILRNTSCDPTTNNYCNGSTTGFTVEQEKILLSNILICVEMFFFAIAHHWIFSWKPYANGTFKMLMESRYRFMNSKDDPEAHAVVTTTF</sequence>
<feature type="transmembrane region" description="Helical" evidence="5">
    <location>
        <begin position="208"/>
        <end position="232"/>
    </location>
</feature>
<name>A0A819QS36_9BILA</name>
<feature type="transmembrane region" description="Helical" evidence="5">
    <location>
        <begin position="285"/>
        <end position="306"/>
    </location>
</feature>
<proteinExistence type="predicted"/>
<evidence type="ECO:0000256" key="3">
    <source>
        <dbReference type="ARBA" id="ARBA00022989"/>
    </source>
</evidence>
<evidence type="ECO:0000256" key="4">
    <source>
        <dbReference type="ARBA" id="ARBA00023136"/>
    </source>
</evidence>
<feature type="transmembrane region" description="Helical" evidence="5">
    <location>
        <begin position="117"/>
        <end position="135"/>
    </location>
</feature>
<keyword evidence="4 5" id="KW-0472">Membrane</keyword>
<evidence type="ECO:0000256" key="5">
    <source>
        <dbReference type="SAM" id="Phobius"/>
    </source>
</evidence>
<feature type="transmembrane region" description="Helical" evidence="5">
    <location>
        <begin position="244"/>
        <end position="264"/>
    </location>
</feature>
<gene>
    <name evidence="6" type="ORF">IZO911_LOCUS44015</name>
    <name evidence="7" type="ORF">KXQ929_LOCUS30473</name>
</gene>
<comment type="caution">
    <text evidence="7">The sequence shown here is derived from an EMBL/GenBank/DDBJ whole genome shotgun (WGS) entry which is preliminary data.</text>
</comment>
<reference evidence="7" key="1">
    <citation type="submission" date="2021-02" db="EMBL/GenBank/DDBJ databases">
        <authorList>
            <person name="Nowell W R."/>
        </authorList>
    </citation>
    <scope>NUCLEOTIDE SEQUENCE</scope>
</reference>
<dbReference type="InterPro" id="IPR005178">
    <property type="entry name" value="Ostalpha/TMEM184C"/>
</dbReference>
<dbReference type="PANTHER" id="PTHR23423">
    <property type="entry name" value="ORGANIC SOLUTE TRANSPORTER-RELATED"/>
    <property type="match status" value="1"/>
</dbReference>
<evidence type="ECO:0000313" key="8">
    <source>
        <dbReference type="Proteomes" id="UP000663868"/>
    </source>
</evidence>
<protein>
    <submittedName>
        <fullName evidence="7">Uncharacterized protein</fullName>
    </submittedName>
</protein>
<feature type="transmembrane region" description="Helical" evidence="5">
    <location>
        <begin position="333"/>
        <end position="355"/>
    </location>
</feature>